<dbReference type="PANTHER" id="PTHR11085">
    <property type="entry name" value="NAD-DEPENDENT PROTEIN DEACYLASE SIRTUIN-5, MITOCHONDRIAL-RELATED"/>
    <property type="match status" value="1"/>
</dbReference>
<organism evidence="7 8">
    <name type="scientific">Corynascus novoguineensis</name>
    <dbReference type="NCBI Taxonomy" id="1126955"/>
    <lineage>
        <taxon>Eukaryota</taxon>
        <taxon>Fungi</taxon>
        <taxon>Dikarya</taxon>
        <taxon>Ascomycota</taxon>
        <taxon>Pezizomycotina</taxon>
        <taxon>Sordariomycetes</taxon>
        <taxon>Sordariomycetidae</taxon>
        <taxon>Sordariales</taxon>
        <taxon>Chaetomiaceae</taxon>
        <taxon>Corynascus</taxon>
    </lineage>
</organism>
<dbReference type="GO" id="GO:0070403">
    <property type="term" value="F:NAD+ binding"/>
    <property type="evidence" value="ECO:0007669"/>
    <property type="project" value="InterPro"/>
</dbReference>
<dbReference type="Pfam" id="PF02146">
    <property type="entry name" value="SIR2"/>
    <property type="match status" value="1"/>
</dbReference>
<dbReference type="EMBL" id="MU857891">
    <property type="protein sequence ID" value="KAK4243067.1"/>
    <property type="molecule type" value="Genomic_DNA"/>
</dbReference>
<evidence type="ECO:0000256" key="1">
    <source>
        <dbReference type="ARBA" id="ARBA00006924"/>
    </source>
</evidence>
<dbReference type="InterPro" id="IPR026591">
    <property type="entry name" value="Sirtuin_cat_small_dom_sf"/>
</dbReference>
<dbReference type="PANTHER" id="PTHR11085:SF8">
    <property type="entry name" value="NAD-DEPENDENT HISTONE DEACETYLASE HST3"/>
    <property type="match status" value="1"/>
</dbReference>
<gene>
    <name evidence="7" type="ORF">C7999DRAFT_45034</name>
</gene>
<reference evidence="7" key="2">
    <citation type="submission" date="2023-05" db="EMBL/GenBank/DDBJ databases">
        <authorList>
            <consortium name="Lawrence Berkeley National Laboratory"/>
            <person name="Steindorff A."/>
            <person name="Hensen N."/>
            <person name="Bonometti L."/>
            <person name="Westerberg I."/>
            <person name="Brannstrom I.O."/>
            <person name="Guillou S."/>
            <person name="Cros-Aarteil S."/>
            <person name="Calhoun S."/>
            <person name="Haridas S."/>
            <person name="Kuo A."/>
            <person name="Mondo S."/>
            <person name="Pangilinan J."/>
            <person name="Riley R."/>
            <person name="Labutti K."/>
            <person name="Andreopoulos B."/>
            <person name="Lipzen A."/>
            <person name="Chen C."/>
            <person name="Yanf M."/>
            <person name="Daum C."/>
            <person name="Ng V."/>
            <person name="Clum A."/>
            <person name="Ohm R."/>
            <person name="Martin F."/>
            <person name="Silar P."/>
            <person name="Natvig D."/>
            <person name="Lalanne C."/>
            <person name="Gautier V."/>
            <person name="Ament-Velasquez S.L."/>
            <person name="Kruys A."/>
            <person name="Hutchinson M.I."/>
            <person name="Powell A.J."/>
            <person name="Barry K."/>
            <person name="Miller A.N."/>
            <person name="Grigoriev I.V."/>
            <person name="Debuchy R."/>
            <person name="Gladieux P."/>
            <person name="Thoren M.H."/>
            <person name="Johannesson H."/>
        </authorList>
    </citation>
    <scope>NUCLEOTIDE SEQUENCE</scope>
    <source>
        <strain evidence="7">CBS 359.72</strain>
    </source>
</reference>
<evidence type="ECO:0000256" key="3">
    <source>
        <dbReference type="ARBA" id="ARBA00023027"/>
    </source>
</evidence>
<keyword evidence="3" id="KW-0520">NAD</keyword>
<protein>
    <submittedName>
        <fullName evidence="7">DHS-like NAD/FAD-binding domain-containing protein</fullName>
    </submittedName>
</protein>
<evidence type="ECO:0000313" key="8">
    <source>
        <dbReference type="Proteomes" id="UP001303647"/>
    </source>
</evidence>
<dbReference type="InterPro" id="IPR026590">
    <property type="entry name" value="Ssirtuin_cat_dom"/>
</dbReference>
<dbReference type="InterPro" id="IPR029035">
    <property type="entry name" value="DHS-like_NAD/FAD-binding_dom"/>
</dbReference>
<dbReference type="Gene3D" id="3.30.1600.10">
    <property type="entry name" value="SIR2/SIRT2 'Small Domain"/>
    <property type="match status" value="1"/>
</dbReference>
<dbReference type="Proteomes" id="UP001303647">
    <property type="component" value="Unassembled WGS sequence"/>
</dbReference>
<evidence type="ECO:0000313" key="7">
    <source>
        <dbReference type="EMBL" id="KAK4243067.1"/>
    </source>
</evidence>
<dbReference type="InterPro" id="IPR003000">
    <property type="entry name" value="Sirtuin"/>
</dbReference>
<comment type="similarity">
    <text evidence="1">Belongs to the sirtuin family. Class I subfamily.</text>
</comment>
<dbReference type="Gene3D" id="3.40.50.1220">
    <property type="entry name" value="TPP-binding domain"/>
    <property type="match status" value="1"/>
</dbReference>
<dbReference type="SUPFAM" id="SSF52467">
    <property type="entry name" value="DHS-like NAD/FAD-binding domain"/>
    <property type="match status" value="1"/>
</dbReference>
<proteinExistence type="inferred from homology"/>
<evidence type="ECO:0000256" key="4">
    <source>
        <dbReference type="PROSITE-ProRule" id="PRU00236"/>
    </source>
</evidence>
<evidence type="ECO:0000256" key="2">
    <source>
        <dbReference type="ARBA" id="ARBA00022679"/>
    </source>
</evidence>
<reference evidence="7" key="1">
    <citation type="journal article" date="2023" name="Mol. Phylogenet. Evol.">
        <title>Genome-scale phylogeny and comparative genomics of the fungal order Sordariales.</title>
        <authorList>
            <person name="Hensen N."/>
            <person name="Bonometti L."/>
            <person name="Westerberg I."/>
            <person name="Brannstrom I.O."/>
            <person name="Guillou S."/>
            <person name="Cros-Aarteil S."/>
            <person name="Calhoun S."/>
            <person name="Haridas S."/>
            <person name="Kuo A."/>
            <person name="Mondo S."/>
            <person name="Pangilinan J."/>
            <person name="Riley R."/>
            <person name="LaButti K."/>
            <person name="Andreopoulos B."/>
            <person name="Lipzen A."/>
            <person name="Chen C."/>
            <person name="Yan M."/>
            <person name="Daum C."/>
            <person name="Ng V."/>
            <person name="Clum A."/>
            <person name="Steindorff A."/>
            <person name="Ohm R.A."/>
            <person name="Martin F."/>
            <person name="Silar P."/>
            <person name="Natvig D.O."/>
            <person name="Lalanne C."/>
            <person name="Gautier V."/>
            <person name="Ament-Velasquez S.L."/>
            <person name="Kruys A."/>
            <person name="Hutchinson M.I."/>
            <person name="Powell A.J."/>
            <person name="Barry K."/>
            <person name="Miller A.N."/>
            <person name="Grigoriev I.V."/>
            <person name="Debuchy R."/>
            <person name="Gladieux P."/>
            <person name="Hiltunen Thoren M."/>
            <person name="Johannesson H."/>
        </authorList>
    </citation>
    <scope>NUCLEOTIDE SEQUENCE</scope>
    <source>
        <strain evidence="7">CBS 359.72</strain>
    </source>
</reference>
<dbReference type="PROSITE" id="PS50305">
    <property type="entry name" value="SIRTUIN"/>
    <property type="match status" value="1"/>
</dbReference>
<evidence type="ECO:0000256" key="5">
    <source>
        <dbReference type="SAM" id="MobiDB-lite"/>
    </source>
</evidence>
<keyword evidence="8" id="KW-1185">Reference proteome</keyword>
<comment type="caution">
    <text evidence="7">The sequence shown here is derived from an EMBL/GenBank/DDBJ whole genome shotgun (WGS) entry which is preliminary data.</text>
</comment>
<keyword evidence="2" id="KW-0808">Transferase</keyword>
<sequence>MIITSVRQNDDNLEKIATLLYTTSKIVTITGASISTNAGISDFRSKNGIYASGHRHLFHSSILFDPERWLLFYKHIADMRRVAKDANPTTTHRFIRILHDSGKLVRAYTQNIDCLEDEVGLSTDIQMSPRSRFCFQRTSLHRLRCSNCQGTFSWDKDDRETETLSDPVPPCPRYTKISDERKEKGKRVTVIGKLRPDIVLYDEQDSRAEEISAIARHVQSLCPDVLLIMGTSLTTHGVKLLIRNFAKAIHKQQSGKVVFVNRTKPAKIWEGVIDYWVEGDCEAWVEDLVERRPAFGGENNKRQIDTKVSGRLDWSQRAPRYWWPREQPRTAPRRPSVTHPRNHP</sequence>
<comment type="caution">
    <text evidence="4">Lacks conserved residue(s) required for the propagation of feature annotation.</text>
</comment>
<feature type="domain" description="Deacetylase sirtuin-type" evidence="6">
    <location>
        <begin position="6"/>
        <end position="307"/>
    </location>
</feature>
<dbReference type="GO" id="GO:0017136">
    <property type="term" value="F:histone deacetylase activity, NAD-dependent"/>
    <property type="evidence" value="ECO:0007669"/>
    <property type="project" value="TreeGrafter"/>
</dbReference>
<dbReference type="AlphaFoldDB" id="A0AAN7CL56"/>
<evidence type="ECO:0000259" key="6">
    <source>
        <dbReference type="PROSITE" id="PS50305"/>
    </source>
</evidence>
<feature type="region of interest" description="Disordered" evidence="5">
    <location>
        <begin position="324"/>
        <end position="344"/>
    </location>
</feature>
<accession>A0AAN7CL56</accession>
<name>A0AAN7CL56_9PEZI</name>
<dbReference type="InterPro" id="IPR050134">
    <property type="entry name" value="NAD-dep_sirtuin_deacylases"/>
</dbReference>
<dbReference type="GO" id="GO:0005634">
    <property type="term" value="C:nucleus"/>
    <property type="evidence" value="ECO:0007669"/>
    <property type="project" value="TreeGrafter"/>
</dbReference>